<organism evidence="1 2">
    <name type="scientific">Anisodus tanguticus</name>
    <dbReference type="NCBI Taxonomy" id="243964"/>
    <lineage>
        <taxon>Eukaryota</taxon>
        <taxon>Viridiplantae</taxon>
        <taxon>Streptophyta</taxon>
        <taxon>Embryophyta</taxon>
        <taxon>Tracheophyta</taxon>
        <taxon>Spermatophyta</taxon>
        <taxon>Magnoliopsida</taxon>
        <taxon>eudicotyledons</taxon>
        <taxon>Gunneridae</taxon>
        <taxon>Pentapetalae</taxon>
        <taxon>asterids</taxon>
        <taxon>lamiids</taxon>
        <taxon>Solanales</taxon>
        <taxon>Solanaceae</taxon>
        <taxon>Solanoideae</taxon>
        <taxon>Hyoscyameae</taxon>
        <taxon>Anisodus</taxon>
    </lineage>
</organism>
<dbReference type="AlphaFoldDB" id="A0AAE1RYA6"/>
<evidence type="ECO:0000313" key="2">
    <source>
        <dbReference type="Proteomes" id="UP001291623"/>
    </source>
</evidence>
<reference evidence="1" key="1">
    <citation type="submission" date="2023-12" db="EMBL/GenBank/DDBJ databases">
        <title>Genome assembly of Anisodus tanguticus.</title>
        <authorList>
            <person name="Wang Y.-J."/>
        </authorList>
    </citation>
    <scope>NUCLEOTIDE SEQUENCE</scope>
    <source>
        <strain evidence="1">KB-2021</strain>
        <tissue evidence="1">Leaf</tissue>
    </source>
</reference>
<comment type="caution">
    <text evidence="1">The sequence shown here is derived from an EMBL/GenBank/DDBJ whole genome shotgun (WGS) entry which is preliminary data.</text>
</comment>
<gene>
    <name evidence="1" type="ORF">RND71_021693</name>
</gene>
<proteinExistence type="predicted"/>
<dbReference type="EMBL" id="JAVYJV010000011">
    <property type="protein sequence ID" value="KAK4359464.1"/>
    <property type="molecule type" value="Genomic_DNA"/>
</dbReference>
<keyword evidence="2" id="KW-1185">Reference proteome</keyword>
<sequence>MTNVIGPKLFGQENNPIMNLKHLIWYLGCHKQVYFFCGCVVVDDKQSLVVANYDWFNK</sequence>
<protein>
    <submittedName>
        <fullName evidence="1">Uncharacterized protein</fullName>
    </submittedName>
</protein>
<dbReference type="Proteomes" id="UP001291623">
    <property type="component" value="Unassembled WGS sequence"/>
</dbReference>
<accession>A0AAE1RYA6</accession>
<evidence type="ECO:0000313" key="1">
    <source>
        <dbReference type="EMBL" id="KAK4359464.1"/>
    </source>
</evidence>
<name>A0AAE1RYA6_9SOLA</name>